<organism evidence="1 2">
    <name type="scientific">Melastoma candidum</name>
    <dbReference type="NCBI Taxonomy" id="119954"/>
    <lineage>
        <taxon>Eukaryota</taxon>
        <taxon>Viridiplantae</taxon>
        <taxon>Streptophyta</taxon>
        <taxon>Embryophyta</taxon>
        <taxon>Tracheophyta</taxon>
        <taxon>Spermatophyta</taxon>
        <taxon>Magnoliopsida</taxon>
        <taxon>eudicotyledons</taxon>
        <taxon>Gunneridae</taxon>
        <taxon>Pentapetalae</taxon>
        <taxon>rosids</taxon>
        <taxon>malvids</taxon>
        <taxon>Myrtales</taxon>
        <taxon>Melastomataceae</taxon>
        <taxon>Melastomatoideae</taxon>
        <taxon>Melastomateae</taxon>
        <taxon>Melastoma</taxon>
    </lineage>
</organism>
<dbReference type="EMBL" id="CM042886">
    <property type="protein sequence ID" value="KAI4340119.1"/>
    <property type="molecule type" value="Genomic_DNA"/>
</dbReference>
<reference evidence="2" key="1">
    <citation type="journal article" date="2023" name="Front. Plant Sci.">
        <title>Chromosomal-level genome assembly of Melastoma candidum provides insights into trichome evolution.</title>
        <authorList>
            <person name="Zhong Y."/>
            <person name="Wu W."/>
            <person name="Sun C."/>
            <person name="Zou P."/>
            <person name="Liu Y."/>
            <person name="Dai S."/>
            <person name="Zhou R."/>
        </authorList>
    </citation>
    <scope>NUCLEOTIDE SEQUENCE [LARGE SCALE GENOMIC DNA]</scope>
</reference>
<comment type="caution">
    <text evidence="1">The sequence shown here is derived from an EMBL/GenBank/DDBJ whole genome shotgun (WGS) entry which is preliminary data.</text>
</comment>
<accession>A0ACB9NXF5</accession>
<evidence type="ECO:0000313" key="1">
    <source>
        <dbReference type="EMBL" id="KAI4340119.1"/>
    </source>
</evidence>
<name>A0ACB9NXF5_9MYRT</name>
<sequence>MTPIVESIERKLSPRYNVRPICLLVRTLLLLASMTVAISFPYFGILMTLVGAVINVSNSVLMPCACFLRMFHGRGVPRVEVGIIVAILLLSIGVAVMGTYTSMKDMLNKF</sequence>
<gene>
    <name evidence="1" type="ORF">MLD38_024987</name>
</gene>
<evidence type="ECO:0000313" key="2">
    <source>
        <dbReference type="Proteomes" id="UP001057402"/>
    </source>
</evidence>
<keyword evidence="2" id="KW-1185">Reference proteome</keyword>
<dbReference type="Proteomes" id="UP001057402">
    <property type="component" value="Chromosome 7"/>
</dbReference>
<protein>
    <submittedName>
        <fullName evidence="1">Uncharacterized protein</fullName>
    </submittedName>
</protein>
<proteinExistence type="predicted"/>